<gene>
    <name evidence="1" type="ORF">OXD698_LOCUS42425</name>
</gene>
<dbReference type="Gene3D" id="3.30.530.20">
    <property type="match status" value="1"/>
</dbReference>
<protein>
    <submittedName>
        <fullName evidence="1">Uncharacterized protein</fullName>
    </submittedName>
</protein>
<sequence length="172" mass="20567">LFNMQAKEQTTIRWPEEFQPDRCAVHVRNELEIAAPASHVWSWLVHARLWPTYYDNSHNVVFVTDTDSSILRENTRFTWRTFDVNLQSQVREYVEGERIAWDARGLLGLYVYHAWLIIPRDEHNCLVITEEAQHGLPARMSKLFFRNRMYTQHQRWLEQLQLMAKQGLPSEK</sequence>
<name>A0A820DFW4_9BILA</name>
<evidence type="ECO:0000313" key="1">
    <source>
        <dbReference type="EMBL" id="CAF4231494.1"/>
    </source>
</evidence>
<organism evidence="1 2">
    <name type="scientific">Adineta steineri</name>
    <dbReference type="NCBI Taxonomy" id="433720"/>
    <lineage>
        <taxon>Eukaryota</taxon>
        <taxon>Metazoa</taxon>
        <taxon>Spiralia</taxon>
        <taxon>Gnathifera</taxon>
        <taxon>Rotifera</taxon>
        <taxon>Eurotatoria</taxon>
        <taxon>Bdelloidea</taxon>
        <taxon>Adinetida</taxon>
        <taxon>Adinetidae</taxon>
        <taxon>Adineta</taxon>
    </lineage>
</organism>
<dbReference type="EMBL" id="CAJOAZ010011087">
    <property type="protein sequence ID" value="CAF4231494.1"/>
    <property type="molecule type" value="Genomic_DNA"/>
</dbReference>
<reference evidence="1" key="1">
    <citation type="submission" date="2021-02" db="EMBL/GenBank/DDBJ databases">
        <authorList>
            <person name="Nowell W R."/>
        </authorList>
    </citation>
    <scope>NUCLEOTIDE SEQUENCE</scope>
</reference>
<accession>A0A820DFW4</accession>
<evidence type="ECO:0000313" key="2">
    <source>
        <dbReference type="Proteomes" id="UP000663844"/>
    </source>
</evidence>
<proteinExistence type="predicted"/>
<dbReference type="CDD" id="cd07822">
    <property type="entry name" value="SRPBCC_4"/>
    <property type="match status" value="1"/>
</dbReference>
<dbReference type="SUPFAM" id="SSF55961">
    <property type="entry name" value="Bet v1-like"/>
    <property type="match status" value="1"/>
</dbReference>
<dbReference type="InterPro" id="IPR023393">
    <property type="entry name" value="START-like_dom_sf"/>
</dbReference>
<dbReference type="AlphaFoldDB" id="A0A820DFW4"/>
<feature type="non-terminal residue" evidence="1">
    <location>
        <position position="1"/>
    </location>
</feature>
<dbReference type="Proteomes" id="UP000663844">
    <property type="component" value="Unassembled WGS sequence"/>
</dbReference>
<comment type="caution">
    <text evidence="1">The sequence shown here is derived from an EMBL/GenBank/DDBJ whole genome shotgun (WGS) entry which is preliminary data.</text>
</comment>